<comment type="caution">
    <text evidence="2">The sequence shown here is derived from an EMBL/GenBank/DDBJ whole genome shotgun (WGS) entry which is preliminary data.</text>
</comment>
<sequence length="740" mass="82242">MIRVREISRAGILTGFASILFGFAAAFIGRELFQLFPILGQRSEDVGTILLGAAGFSLAMLYGRYRRRKERVDAGAVDGQRPSILLAELNGDKNNARQLEIDRSIRGLLGDGVEVLIWPFPVPIQTGAKGARDHKLRDLAEEWLKQTNCHVLVYGTVSDTSATHLSLFSPERGVEEIEGAAGELLKFDTAFSDKIADHIVSEVAKVSLSEAEHVLSDEDLSSMLTVVDQLLDSTKHPLVRHNHLSSKAGLLYGKGTRDADTSIIEQALTTFSSAQSLVDPRTNPHRWNAAQLGVAKSNLSLGVKNEDQARLRLALVQFEQDASDHGGPKCSKCRQIALEFRTGAQIELLKISWSKPDWERGLSDVEKMVEEFSNIDTDEYWRARATMLQYLSQGIRFADKGSDIFRLADELSEQALFIPDGISRSCKIEFKGIAGIVQLDLFENLDEPKHAETSVKILNDQLTYLSRKHDSSRWIEAQINKCGALSKLGEKQVGKVNLLRAVDSGELALESVNKVDNLREWARANSALAFAYELLGDHTGDPELFKRSVEGQGSASIAHARMRNRQSWATQRMNMALGICKYAAASGGKSDDPKQRERISDCFARSERLIKNIMRYYRKNGQRMQEIRGVTNLSFVQSRRGWVLSDRQSVLAAIKTSRQGLQMIDSGAHKAIWGTLTLNLASDLFALGSNEQNDSMLAEAGKLSHSYLEQFEPQGGMNRNVSHMKEIRDAVESATRAMRH</sequence>
<dbReference type="RefSeq" id="WP_176271752.1">
    <property type="nucleotide sequence ID" value="NZ_JABWTA010000001.1"/>
</dbReference>
<evidence type="ECO:0000313" key="3">
    <source>
        <dbReference type="Proteomes" id="UP000546031"/>
    </source>
</evidence>
<accession>A0A850H738</accession>
<dbReference type="EMBL" id="JABWTA010000001">
    <property type="protein sequence ID" value="NVE93380.1"/>
    <property type="molecule type" value="Genomic_DNA"/>
</dbReference>
<evidence type="ECO:0000256" key="1">
    <source>
        <dbReference type="SAM" id="Phobius"/>
    </source>
</evidence>
<dbReference type="AlphaFoldDB" id="A0A850H738"/>
<evidence type="ECO:0000313" key="2">
    <source>
        <dbReference type="EMBL" id="NVE93380.1"/>
    </source>
</evidence>
<organism evidence="2 3">
    <name type="scientific">Altererythrobacter lutimaris</name>
    <dbReference type="NCBI Taxonomy" id="2743979"/>
    <lineage>
        <taxon>Bacteria</taxon>
        <taxon>Pseudomonadati</taxon>
        <taxon>Pseudomonadota</taxon>
        <taxon>Alphaproteobacteria</taxon>
        <taxon>Sphingomonadales</taxon>
        <taxon>Erythrobacteraceae</taxon>
        <taxon>Altererythrobacter</taxon>
    </lineage>
</organism>
<keyword evidence="1" id="KW-0472">Membrane</keyword>
<keyword evidence="1" id="KW-0812">Transmembrane</keyword>
<feature type="transmembrane region" description="Helical" evidence="1">
    <location>
        <begin position="12"/>
        <end position="33"/>
    </location>
</feature>
<reference evidence="2 3" key="1">
    <citation type="submission" date="2020-06" db="EMBL/GenBank/DDBJ databases">
        <title>Altererythrobacter lutimaris sp. nov., a marine bacterium isolated from a tidal flat.</title>
        <authorList>
            <person name="Kim D."/>
            <person name="Yoo Y."/>
            <person name="Kim J.-J."/>
        </authorList>
    </citation>
    <scope>NUCLEOTIDE SEQUENCE [LARGE SCALE GENOMIC DNA]</scope>
    <source>
        <strain evidence="2 3">JGD-16</strain>
    </source>
</reference>
<dbReference type="Proteomes" id="UP000546031">
    <property type="component" value="Unassembled WGS sequence"/>
</dbReference>
<gene>
    <name evidence="2" type="ORF">HUO12_00550</name>
</gene>
<keyword evidence="1" id="KW-1133">Transmembrane helix</keyword>
<proteinExistence type="predicted"/>
<name>A0A850H738_9SPHN</name>
<protein>
    <submittedName>
        <fullName evidence="2">Uncharacterized protein</fullName>
    </submittedName>
</protein>
<keyword evidence="3" id="KW-1185">Reference proteome</keyword>